<evidence type="ECO:0000313" key="2">
    <source>
        <dbReference type="Proteomes" id="UP000826271"/>
    </source>
</evidence>
<accession>A0AAV6WPT8</accession>
<evidence type="ECO:0000313" key="1">
    <source>
        <dbReference type="EMBL" id="KAG8369010.1"/>
    </source>
</evidence>
<gene>
    <name evidence="1" type="ORF">BUALT_Bualt15G0105800</name>
</gene>
<dbReference type="Proteomes" id="UP000826271">
    <property type="component" value="Unassembled WGS sequence"/>
</dbReference>
<proteinExistence type="predicted"/>
<dbReference type="AlphaFoldDB" id="A0AAV6WPT8"/>
<reference evidence="1" key="1">
    <citation type="submission" date="2019-10" db="EMBL/GenBank/DDBJ databases">
        <authorList>
            <person name="Zhang R."/>
            <person name="Pan Y."/>
            <person name="Wang J."/>
            <person name="Ma R."/>
            <person name="Yu S."/>
        </authorList>
    </citation>
    <scope>NUCLEOTIDE SEQUENCE</scope>
    <source>
        <strain evidence="1">LA-IB0</strain>
        <tissue evidence="1">Leaf</tissue>
    </source>
</reference>
<comment type="caution">
    <text evidence="1">The sequence shown here is derived from an EMBL/GenBank/DDBJ whole genome shotgun (WGS) entry which is preliminary data.</text>
</comment>
<name>A0AAV6WPT8_9LAMI</name>
<sequence length="567" mass="61629">MRNGSKKKGSKTMTFGPTCSRRSLVCDWFWIVQSELWEMGPVAIGRARYFGAKFAGLDWILRWRLSSLCLRSRRDSRKSSGDDLVRGLFVEIPPRLKICSLDLCLEEFLVEDRVPDPPSQPEKTGIQRYARVPSQSIVIHMLSLLVRVWGKAGLGGAREPLACLLGRRTAGSSHVVSEPTLLRASHCGRRETPVWCSIKGLAISSSAVGIGSDQGESTCEDAAAGKAGLGGAREPLACLLGRRTAGSSHVVSEPTLLRASHCGRRETPVWCSIKGGSEVGLFSSVEALPSRRALWESGAIRGNRHAKMQRRGGRSTEELMLRGHRVKVGVEAVCAWCTAGCAMCTKSEPVHPGDGAAVQSSELKYARVPSQSIVIHMLSLLVRVWGKAGLGGAREPLACLLGRRTAGSSQLAVLEFMLKKYAGSYVVFRTKTDAGSKRVLALCELGWVFWAALVGLDFLDRPTWAETYRSPQGLKFLDCPTWAETLGLAGLNLLNHPTWADIWIALVDLLADPLSDKAADNSAVHPKVMNDSSELLQLGWNSLIAPPGLELMDCPTWAETLGSSHLR</sequence>
<keyword evidence="2" id="KW-1185">Reference proteome</keyword>
<organism evidence="1 2">
    <name type="scientific">Buddleja alternifolia</name>
    <dbReference type="NCBI Taxonomy" id="168488"/>
    <lineage>
        <taxon>Eukaryota</taxon>
        <taxon>Viridiplantae</taxon>
        <taxon>Streptophyta</taxon>
        <taxon>Embryophyta</taxon>
        <taxon>Tracheophyta</taxon>
        <taxon>Spermatophyta</taxon>
        <taxon>Magnoliopsida</taxon>
        <taxon>eudicotyledons</taxon>
        <taxon>Gunneridae</taxon>
        <taxon>Pentapetalae</taxon>
        <taxon>asterids</taxon>
        <taxon>lamiids</taxon>
        <taxon>Lamiales</taxon>
        <taxon>Scrophulariaceae</taxon>
        <taxon>Buddlejeae</taxon>
        <taxon>Buddleja</taxon>
    </lineage>
</organism>
<protein>
    <submittedName>
        <fullName evidence="1">Uncharacterized protein</fullName>
    </submittedName>
</protein>
<dbReference type="EMBL" id="WHWC01000015">
    <property type="protein sequence ID" value="KAG8369010.1"/>
    <property type="molecule type" value="Genomic_DNA"/>
</dbReference>